<dbReference type="Proteomes" id="UP000646484">
    <property type="component" value="Unassembled WGS sequence"/>
</dbReference>
<keyword evidence="2" id="KW-1185">Reference proteome</keyword>
<gene>
    <name evidence="1" type="ORF">H8S64_01880</name>
</gene>
<evidence type="ECO:0000313" key="1">
    <source>
        <dbReference type="EMBL" id="MBC5619840.1"/>
    </source>
</evidence>
<dbReference type="RefSeq" id="WP_186974720.1">
    <property type="nucleotide sequence ID" value="NZ_JACOOH010000001.1"/>
</dbReference>
<name>A0ABR7CX01_9BACT</name>
<accession>A0ABR7CX01</accession>
<sequence length="320" mass="36366">MKDEAIKHIISRCNLNEIVDILSDKLSGSELNSLLLEVFDRRTTKETPSSLLSKYSKNKLAKPAQLDFLEFKEEELECCKIIANNNYELIELSPVTQLGTSSVMATVNQKKVLTALRNTEVQSDPTNAIALHYASLKKSNELSEKTYNFGNVSRVIRTQVFSNPNFTPHFPLLCLISCGMDTGSFEFERTELHKHLAITQKVCKEVFGFENIFFEIIPCKGYDEKSQLVSDTLFYNKNSGLDIRIAKLDSHNNYYYGIRIKAKIIINGVEHEIGDGGLLNWTQNLLANKKERMLTMGIGIQLLHLFKKHARDLSRAQNLL</sequence>
<proteinExistence type="predicted"/>
<dbReference type="EMBL" id="JACOOH010000001">
    <property type="protein sequence ID" value="MBC5619840.1"/>
    <property type="molecule type" value="Genomic_DNA"/>
</dbReference>
<evidence type="ECO:0000313" key="2">
    <source>
        <dbReference type="Proteomes" id="UP000646484"/>
    </source>
</evidence>
<protein>
    <submittedName>
        <fullName evidence="1">Uncharacterized protein</fullName>
    </submittedName>
</protein>
<comment type="caution">
    <text evidence="1">The sequence shown here is derived from an EMBL/GenBank/DDBJ whole genome shotgun (WGS) entry which is preliminary data.</text>
</comment>
<organism evidence="1 2">
    <name type="scientific">Butyricimonas hominis</name>
    <dbReference type="NCBI Taxonomy" id="2763032"/>
    <lineage>
        <taxon>Bacteria</taxon>
        <taxon>Pseudomonadati</taxon>
        <taxon>Bacteroidota</taxon>
        <taxon>Bacteroidia</taxon>
        <taxon>Bacteroidales</taxon>
        <taxon>Odoribacteraceae</taxon>
        <taxon>Butyricimonas</taxon>
    </lineage>
</organism>
<reference evidence="1 2" key="1">
    <citation type="submission" date="2020-08" db="EMBL/GenBank/DDBJ databases">
        <title>Genome public.</title>
        <authorList>
            <person name="Liu C."/>
            <person name="Sun Q."/>
        </authorList>
    </citation>
    <scope>NUCLEOTIDE SEQUENCE [LARGE SCALE GENOMIC DNA]</scope>
    <source>
        <strain evidence="1 2">NSJ-56</strain>
    </source>
</reference>